<comment type="caution">
    <text evidence="2">The sequence shown here is derived from an EMBL/GenBank/DDBJ whole genome shotgun (WGS) entry which is preliminary data.</text>
</comment>
<dbReference type="Proteomes" id="UP000634136">
    <property type="component" value="Unassembled WGS sequence"/>
</dbReference>
<feature type="compositionally biased region" description="Basic and acidic residues" evidence="1">
    <location>
        <begin position="73"/>
        <end position="88"/>
    </location>
</feature>
<organism evidence="2 3">
    <name type="scientific">Senna tora</name>
    <dbReference type="NCBI Taxonomy" id="362788"/>
    <lineage>
        <taxon>Eukaryota</taxon>
        <taxon>Viridiplantae</taxon>
        <taxon>Streptophyta</taxon>
        <taxon>Embryophyta</taxon>
        <taxon>Tracheophyta</taxon>
        <taxon>Spermatophyta</taxon>
        <taxon>Magnoliopsida</taxon>
        <taxon>eudicotyledons</taxon>
        <taxon>Gunneridae</taxon>
        <taxon>Pentapetalae</taxon>
        <taxon>rosids</taxon>
        <taxon>fabids</taxon>
        <taxon>Fabales</taxon>
        <taxon>Fabaceae</taxon>
        <taxon>Caesalpinioideae</taxon>
        <taxon>Cassia clade</taxon>
        <taxon>Senna</taxon>
    </lineage>
</organism>
<dbReference type="EMBL" id="JAAIUW010000008">
    <property type="protein sequence ID" value="KAF7821065.1"/>
    <property type="molecule type" value="Genomic_DNA"/>
</dbReference>
<feature type="compositionally biased region" description="Basic and acidic residues" evidence="1">
    <location>
        <begin position="99"/>
        <end position="108"/>
    </location>
</feature>
<name>A0A834THL0_9FABA</name>
<keyword evidence="3" id="KW-1185">Reference proteome</keyword>
<gene>
    <name evidence="2" type="ORF">G2W53_026520</name>
</gene>
<evidence type="ECO:0000256" key="1">
    <source>
        <dbReference type="SAM" id="MobiDB-lite"/>
    </source>
</evidence>
<reference evidence="2" key="1">
    <citation type="submission" date="2020-09" db="EMBL/GenBank/DDBJ databases">
        <title>Genome-Enabled Discovery of Anthraquinone Biosynthesis in Senna tora.</title>
        <authorList>
            <person name="Kang S.-H."/>
            <person name="Pandey R.P."/>
            <person name="Lee C.-M."/>
            <person name="Sim J.-S."/>
            <person name="Jeong J.-T."/>
            <person name="Choi B.-S."/>
            <person name="Jung M."/>
            <person name="Ginzburg D."/>
            <person name="Zhao K."/>
            <person name="Won S.Y."/>
            <person name="Oh T.-J."/>
            <person name="Yu Y."/>
            <person name="Kim N.-H."/>
            <person name="Lee O.R."/>
            <person name="Lee T.-H."/>
            <person name="Bashyal P."/>
            <person name="Kim T.-S."/>
            <person name="Lee W.-H."/>
            <person name="Kawkins C."/>
            <person name="Kim C.-K."/>
            <person name="Kim J.S."/>
            <person name="Ahn B.O."/>
            <person name="Rhee S.Y."/>
            <person name="Sohng J.K."/>
        </authorList>
    </citation>
    <scope>NUCLEOTIDE SEQUENCE</scope>
    <source>
        <tissue evidence="2">Leaf</tissue>
    </source>
</reference>
<sequence>MNLLISLFSRLRRGHAQGFIKPDATSAIHLKEIKRRRRERSEETEHRSEKTEHSSADSRADKNRKIRTKKRKSSTDSEGRERKNEKRAIKGGAHASNRIIDHHSSSFS</sequence>
<evidence type="ECO:0000313" key="2">
    <source>
        <dbReference type="EMBL" id="KAF7821065.1"/>
    </source>
</evidence>
<dbReference type="AlphaFoldDB" id="A0A834THL0"/>
<protein>
    <submittedName>
        <fullName evidence="2">Uncharacterized protein</fullName>
    </submittedName>
</protein>
<evidence type="ECO:0000313" key="3">
    <source>
        <dbReference type="Proteomes" id="UP000634136"/>
    </source>
</evidence>
<feature type="region of interest" description="Disordered" evidence="1">
    <location>
        <begin position="16"/>
        <end position="108"/>
    </location>
</feature>
<feature type="compositionally biased region" description="Basic and acidic residues" evidence="1">
    <location>
        <begin position="39"/>
        <end position="63"/>
    </location>
</feature>
<proteinExistence type="predicted"/>
<accession>A0A834THL0</accession>